<evidence type="ECO:0000259" key="3">
    <source>
        <dbReference type="PROSITE" id="PS50983"/>
    </source>
</evidence>
<organism evidence="4 5">
    <name type="scientific">Chitinimonas viridis</name>
    <dbReference type="NCBI Taxonomy" id="664880"/>
    <lineage>
        <taxon>Bacteria</taxon>
        <taxon>Pseudomonadati</taxon>
        <taxon>Pseudomonadota</taxon>
        <taxon>Betaproteobacteria</taxon>
        <taxon>Neisseriales</taxon>
        <taxon>Chitinibacteraceae</taxon>
        <taxon>Chitinimonas</taxon>
    </lineage>
</organism>
<proteinExistence type="predicted"/>
<dbReference type="RefSeq" id="WP_290333774.1">
    <property type="nucleotide sequence ID" value="NZ_JAUFPU010000018.1"/>
</dbReference>
<keyword evidence="5" id="KW-1185">Reference proteome</keyword>
<evidence type="ECO:0000256" key="2">
    <source>
        <dbReference type="SAM" id="SignalP"/>
    </source>
</evidence>
<name>A0ABT8B9I2_9NEIS</name>
<dbReference type="Pfam" id="PF01497">
    <property type="entry name" value="Peripla_BP_2"/>
    <property type="match status" value="1"/>
</dbReference>
<feature type="domain" description="Fe/B12 periplasmic-binding" evidence="3">
    <location>
        <begin position="39"/>
        <end position="286"/>
    </location>
</feature>
<sequence>MKRAWLAWLAWLLCLPALAAVTVQDDAGKTVQLAQPAQRIVSLSPHATELLYAIGAGGKLVGRDGASDYPQAATRLPAVGLYGAFNVESIVALRPDLVVAWEGPQAGQATARLRELGIVVYASQPARVSAIPAAMRDLGKLAGLAGQADLAAQQFESAWRSLEQRYAGSAILRVVPQVGHEPAMTVNDQQFVAAVFRACGTRNPFGTERAAVPLLSAESLLAMRPDAVVALADRAAAEQWLGQWRKLPFKPAYLSVAPDTLGRPGPRLLAAATALCSRLDTLRRATPAKID</sequence>
<feature type="chain" id="PRO_5045211290" evidence="2">
    <location>
        <begin position="20"/>
        <end position="291"/>
    </location>
</feature>
<dbReference type="Proteomes" id="UP001180081">
    <property type="component" value="Unassembled WGS sequence"/>
</dbReference>
<protein>
    <submittedName>
        <fullName evidence="4">Helical backbone metal receptor</fullName>
    </submittedName>
</protein>
<keyword evidence="4" id="KW-0675">Receptor</keyword>
<reference evidence="4" key="2">
    <citation type="submission" date="2023-06" db="EMBL/GenBank/DDBJ databases">
        <authorList>
            <person name="Lucena T."/>
            <person name="Sun Q."/>
        </authorList>
    </citation>
    <scope>NUCLEOTIDE SEQUENCE</scope>
    <source>
        <strain evidence="4">CECT 7703</strain>
    </source>
</reference>
<dbReference type="PANTHER" id="PTHR30535">
    <property type="entry name" value="VITAMIN B12-BINDING PROTEIN"/>
    <property type="match status" value="1"/>
</dbReference>
<comment type="caution">
    <text evidence="4">The sequence shown here is derived from an EMBL/GenBank/DDBJ whole genome shotgun (WGS) entry which is preliminary data.</text>
</comment>
<dbReference type="PROSITE" id="PS50983">
    <property type="entry name" value="FE_B12_PBP"/>
    <property type="match status" value="1"/>
</dbReference>
<reference evidence="4" key="1">
    <citation type="journal article" date="2014" name="Int. J. Syst. Evol. Microbiol.">
        <title>Complete genome of a new Firmicutes species belonging to the dominant human colonic microbiota ('Ruminococcus bicirculans') reveals two chromosomes and a selective capacity to utilize plant glucans.</title>
        <authorList>
            <consortium name="NISC Comparative Sequencing Program"/>
            <person name="Wegmann U."/>
            <person name="Louis P."/>
            <person name="Goesmann A."/>
            <person name="Henrissat B."/>
            <person name="Duncan S.H."/>
            <person name="Flint H.J."/>
        </authorList>
    </citation>
    <scope>NUCLEOTIDE SEQUENCE</scope>
    <source>
        <strain evidence="4">CECT 7703</strain>
    </source>
</reference>
<dbReference type="NCBIfam" id="NF038402">
    <property type="entry name" value="TroA_like"/>
    <property type="match status" value="1"/>
</dbReference>
<dbReference type="InterPro" id="IPR054828">
    <property type="entry name" value="Vit_B12_bind_prot"/>
</dbReference>
<dbReference type="InterPro" id="IPR050902">
    <property type="entry name" value="ABC_Transporter_SBP"/>
</dbReference>
<gene>
    <name evidence="4" type="ORF">QWZ03_16825</name>
</gene>
<dbReference type="InterPro" id="IPR002491">
    <property type="entry name" value="ABC_transptr_periplasmic_BD"/>
</dbReference>
<dbReference type="PANTHER" id="PTHR30535:SF34">
    <property type="entry name" value="MOLYBDATE-BINDING PROTEIN MOLA"/>
    <property type="match status" value="1"/>
</dbReference>
<evidence type="ECO:0000313" key="4">
    <source>
        <dbReference type="EMBL" id="MDN3578435.1"/>
    </source>
</evidence>
<evidence type="ECO:0000256" key="1">
    <source>
        <dbReference type="ARBA" id="ARBA00022729"/>
    </source>
</evidence>
<evidence type="ECO:0000313" key="5">
    <source>
        <dbReference type="Proteomes" id="UP001180081"/>
    </source>
</evidence>
<dbReference type="Gene3D" id="3.40.50.1980">
    <property type="entry name" value="Nitrogenase molybdenum iron protein domain"/>
    <property type="match status" value="2"/>
</dbReference>
<dbReference type="SUPFAM" id="SSF53807">
    <property type="entry name" value="Helical backbone' metal receptor"/>
    <property type="match status" value="1"/>
</dbReference>
<accession>A0ABT8B9I2</accession>
<keyword evidence="1 2" id="KW-0732">Signal</keyword>
<feature type="signal peptide" evidence="2">
    <location>
        <begin position="1"/>
        <end position="19"/>
    </location>
</feature>
<dbReference type="EMBL" id="JAUFPU010000018">
    <property type="protein sequence ID" value="MDN3578435.1"/>
    <property type="molecule type" value="Genomic_DNA"/>
</dbReference>